<accession>A0A7Y0K826</accession>
<gene>
    <name evidence="1" type="ORF">HHU08_07855</name>
</gene>
<protein>
    <submittedName>
        <fullName evidence="1">Uncharacterized protein</fullName>
    </submittedName>
</protein>
<dbReference type="Proteomes" id="UP000588491">
    <property type="component" value="Unassembled WGS sequence"/>
</dbReference>
<keyword evidence="2" id="KW-1185">Reference proteome</keyword>
<sequence length="186" mass="22128">MSKVRTSIEIYDNNVEERIEEFCIGYLFDESQYIHSFTLRLFVSFARKRKAFLYIEQVSSNSILVNFLFYGSSFDALEWNQVGIQKEEIMEFMDFLIELYSVFVFKIGGIALEEDILGLFGCEETYPSECYRYEKVICDYFVKEPYPFIAIIWNEKYKDLNDISIEHERINKEGILIKTGSLDEYR</sequence>
<evidence type="ECO:0000313" key="2">
    <source>
        <dbReference type="Proteomes" id="UP000588491"/>
    </source>
</evidence>
<dbReference type="EMBL" id="JABBPK010000001">
    <property type="protein sequence ID" value="NMO76905.1"/>
    <property type="molecule type" value="Genomic_DNA"/>
</dbReference>
<dbReference type="AlphaFoldDB" id="A0A7Y0K826"/>
<comment type="caution">
    <text evidence="1">The sequence shown here is derived from an EMBL/GenBank/DDBJ whole genome shotgun (WGS) entry which is preliminary data.</text>
</comment>
<name>A0A7Y0K826_9BACI</name>
<proteinExistence type="predicted"/>
<organism evidence="1 2">
    <name type="scientific">Niallia alba</name>
    <dbReference type="NCBI Taxonomy" id="2729105"/>
    <lineage>
        <taxon>Bacteria</taxon>
        <taxon>Bacillati</taxon>
        <taxon>Bacillota</taxon>
        <taxon>Bacilli</taxon>
        <taxon>Bacillales</taxon>
        <taxon>Bacillaceae</taxon>
        <taxon>Niallia</taxon>
    </lineage>
</organism>
<evidence type="ECO:0000313" key="1">
    <source>
        <dbReference type="EMBL" id="NMO76905.1"/>
    </source>
</evidence>
<reference evidence="1 2" key="1">
    <citation type="submission" date="2020-04" db="EMBL/GenBank/DDBJ databases">
        <title>Bacillus sp. UniB3 isolated from commercial digestive syrup.</title>
        <authorList>
            <person name="Thorat V."/>
            <person name="Kirdat K."/>
            <person name="Tiwarekar B."/>
            <person name="Yadav A."/>
        </authorList>
    </citation>
    <scope>NUCLEOTIDE SEQUENCE [LARGE SCALE GENOMIC DNA]</scope>
    <source>
        <strain evidence="1 2">UniB3</strain>
    </source>
</reference>